<proteinExistence type="predicted"/>
<reference evidence="2 3" key="1">
    <citation type="submission" date="2018-10" db="EMBL/GenBank/DDBJ databases">
        <title>Sequencing the genomes of 1000 actinobacteria strains.</title>
        <authorList>
            <person name="Klenk H.-P."/>
        </authorList>
    </citation>
    <scope>NUCLEOTIDE SEQUENCE [LARGE SCALE GENOMIC DNA]</scope>
    <source>
        <strain evidence="2 3">DSM 43911</strain>
    </source>
</reference>
<feature type="chain" id="PRO_5039362410" description="PknH-like protein" evidence="1">
    <location>
        <begin position="18"/>
        <end position="220"/>
    </location>
</feature>
<evidence type="ECO:0000256" key="1">
    <source>
        <dbReference type="SAM" id="SignalP"/>
    </source>
</evidence>
<dbReference type="AlphaFoldDB" id="A0A495X4Q8"/>
<dbReference type="EMBL" id="RBXR01000001">
    <property type="protein sequence ID" value="RKT68225.1"/>
    <property type="molecule type" value="Genomic_DNA"/>
</dbReference>
<dbReference type="Proteomes" id="UP000272729">
    <property type="component" value="Unassembled WGS sequence"/>
</dbReference>
<dbReference type="PROSITE" id="PS51257">
    <property type="entry name" value="PROKAR_LIPOPROTEIN"/>
    <property type="match status" value="1"/>
</dbReference>
<keyword evidence="3" id="KW-1185">Reference proteome</keyword>
<protein>
    <recommendedName>
        <fullName evidence="4">PknH-like protein</fullName>
    </recommendedName>
</protein>
<keyword evidence="1" id="KW-0732">Signal</keyword>
<gene>
    <name evidence="2" type="ORF">DFJ66_1406</name>
</gene>
<feature type="signal peptide" evidence="1">
    <location>
        <begin position="1"/>
        <end position="17"/>
    </location>
</feature>
<name>A0A495X4Q8_9PSEU</name>
<evidence type="ECO:0008006" key="4">
    <source>
        <dbReference type="Google" id="ProtNLM"/>
    </source>
</evidence>
<dbReference type="RefSeq" id="WP_121219078.1">
    <property type="nucleotide sequence ID" value="NZ_JBIUBA010000015.1"/>
</dbReference>
<evidence type="ECO:0000313" key="3">
    <source>
        <dbReference type="Proteomes" id="UP000272729"/>
    </source>
</evidence>
<organism evidence="2 3">
    <name type="scientific">Saccharothrix variisporea</name>
    <dbReference type="NCBI Taxonomy" id="543527"/>
    <lineage>
        <taxon>Bacteria</taxon>
        <taxon>Bacillati</taxon>
        <taxon>Actinomycetota</taxon>
        <taxon>Actinomycetes</taxon>
        <taxon>Pseudonocardiales</taxon>
        <taxon>Pseudonocardiaceae</taxon>
        <taxon>Saccharothrix</taxon>
    </lineage>
</organism>
<accession>A0A495X4Q8</accession>
<comment type="caution">
    <text evidence="2">The sequence shown here is derived from an EMBL/GenBank/DDBJ whole genome shotgun (WGS) entry which is preliminary data.</text>
</comment>
<evidence type="ECO:0000313" key="2">
    <source>
        <dbReference type="EMBL" id="RKT68225.1"/>
    </source>
</evidence>
<sequence>MKAALVLALLLSAGCTAAPPPPTSTPPATTTTTAVTTTTAAGITAETAPARLKTVVLPGEAAVAAGAGAGFKDDWTNKRSVPRPCDPTQKRVDYGYYIHFVRQWEGERFTVFGLAAWFEHTTAADVVARVKAAAESCTEYQVGDDHRQVITPVTFPDTTGLSASYAFCEDDGVPLCFALLAHDHVLSMVVVTGALDRLVLLDKMRALVVATAPVVVENGH</sequence>